<dbReference type="EMBL" id="JAGTXO010000027">
    <property type="protein sequence ID" value="KAG8461148.1"/>
    <property type="molecule type" value="Genomic_DNA"/>
</dbReference>
<evidence type="ECO:0000313" key="3">
    <source>
        <dbReference type="Proteomes" id="UP000751190"/>
    </source>
</evidence>
<feature type="compositionally biased region" description="Low complexity" evidence="1">
    <location>
        <begin position="30"/>
        <end position="44"/>
    </location>
</feature>
<feature type="compositionally biased region" description="Acidic residues" evidence="1">
    <location>
        <begin position="63"/>
        <end position="74"/>
    </location>
</feature>
<accession>A0A8J5X7L6</accession>
<evidence type="ECO:0000256" key="1">
    <source>
        <dbReference type="SAM" id="MobiDB-lite"/>
    </source>
</evidence>
<evidence type="ECO:0000313" key="2">
    <source>
        <dbReference type="EMBL" id="KAG8461148.1"/>
    </source>
</evidence>
<organism evidence="2 3">
    <name type="scientific">Diacronema lutheri</name>
    <name type="common">Unicellular marine alga</name>
    <name type="synonym">Monochrysis lutheri</name>
    <dbReference type="NCBI Taxonomy" id="2081491"/>
    <lineage>
        <taxon>Eukaryota</taxon>
        <taxon>Haptista</taxon>
        <taxon>Haptophyta</taxon>
        <taxon>Pavlovophyceae</taxon>
        <taxon>Pavlovales</taxon>
        <taxon>Pavlovaceae</taxon>
        <taxon>Diacronema</taxon>
    </lineage>
</organism>
<reference evidence="2" key="1">
    <citation type="submission" date="2021-05" db="EMBL/GenBank/DDBJ databases">
        <title>The genome of the haptophyte Pavlova lutheri (Diacronema luteri, Pavlovales) - a model for lipid biosynthesis in eukaryotic algae.</title>
        <authorList>
            <person name="Hulatt C.J."/>
            <person name="Posewitz M.C."/>
        </authorList>
    </citation>
    <scope>NUCLEOTIDE SEQUENCE</scope>
    <source>
        <strain evidence="2">NIVA-4/92</strain>
    </source>
</reference>
<feature type="region of interest" description="Disordered" evidence="1">
    <location>
        <begin position="19"/>
        <end position="77"/>
    </location>
</feature>
<dbReference type="Proteomes" id="UP000751190">
    <property type="component" value="Unassembled WGS sequence"/>
</dbReference>
<feature type="region of interest" description="Disordered" evidence="1">
    <location>
        <begin position="89"/>
        <end position="108"/>
    </location>
</feature>
<feature type="compositionally biased region" description="Basic and acidic residues" evidence="1">
    <location>
        <begin position="93"/>
        <end position="108"/>
    </location>
</feature>
<protein>
    <submittedName>
        <fullName evidence="2">Uncharacterized protein</fullName>
    </submittedName>
</protein>
<proteinExistence type="predicted"/>
<comment type="caution">
    <text evidence="2">The sequence shown here is derived from an EMBL/GenBank/DDBJ whole genome shotgun (WGS) entry which is preliminary data.</text>
</comment>
<gene>
    <name evidence="2" type="ORF">KFE25_002337</name>
</gene>
<sequence length="108" mass="11322">MRSFSRLLCVCGPAELLPPEDEPIRAHVSARQPRGGAEAAAGARARVEAHASARDDVGWGQADDADEGADEGDADATATADLNGLFARADGAGVRRNERQAQLLDKLE</sequence>
<keyword evidence="3" id="KW-1185">Reference proteome</keyword>
<name>A0A8J5X7L6_DIALT</name>
<dbReference type="AlphaFoldDB" id="A0A8J5X7L6"/>
<feature type="compositionally biased region" description="Basic and acidic residues" evidence="1">
    <location>
        <begin position="45"/>
        <end position="57"/>
    </location>
</feature>